<sequence>MTKKDKFIVFILTIVTFGFCWLYWKIQHKKRQNIINGNYKKLDSSIDIEELINLVGGKENILKAESTISRVKIFINDKKNVNIDKLNNLKYISGLMISTNSISINVGDYAKKIAIDLQNKLV</sequence>
<keyword evidence="1" id="KW-0808">Transferase</keyword>
<reference evidence="6 7" key="1">
    <citation type="submission" date="2019-01" db="EMBL/GenBank/DDBJ databases">
        <authorList>
            <consortium name="Pathogen Informatics"/>
        </authorList>
    </citation>
    <scope>NUCLEOTIDE SEQUENCE [LARGE SCALE GENOMIC DNA]</scope>
    <source>
        <strain evidence="6 7">NCTC10168</strain>
    </source>
</reference>
<keyword evidence="4" id="KW-0472">Membrane</keyword>
<evidence type="ECO:0000313" key="6">
    <source>
        <dbReference type="EMBL" id="VEU75350.1"/>
    </source>
</evidence>
<evidence type="ECO:0000256" key="2">
    <source>
        <dbReference type="ARBA" id="ARBA00022683"/>
    </source>
</evidence>
<dbReference type="OrthoDB" id="400941at2"/>
<dbReference type="GO" id="GO:0009401">
    <property type="term" value="P:phosphoenolpyruvate-dependent sugar phosphotransferase system"/>
    <property type="evidence" value="ECO:0007669"/>
    <property type="project" value="UniProtKB-KW"/>
</dbReference>
<evidence type="ECO:0000259" key="5">
    <source>
        <dbReference type="PROSITE" id="PS51098"/>
    </source>
</evidence>
<evidence type="ECO:0000313" key="7">
    <source>
        <dbReference type="Proteomes" id="UP000290243"/>
    </source>
</evidence>
<comment type="caution">
    <text evidence="3">Lacks conserved residue(s) required for the propagation of feature annotation.</text>
</comment>
<dbReference type="KEGG" id="mmau:NCTC10168_00268"/>
<dbReference type="PROSITE" id="PS51098">
    <property type="entry name" value="PTS_EIIB_TYPE_1"/>
    <property type="match status" value="1"/>
</dbReference>
<dbReference type="SUPFAM" id="SSF55604">
    <property type="entry name" value="Glucose permease domain IIB"/>
    <property type="match status" value="1"/>
</dbReference>
<feature type="transmembrane region" description="Helical" evidence="4">
    <location>
        <begin position="7"/>
        <end position="24"/>
    </location>
</feature>
<proteinExistence type="predicted"/>
<dbReference type="EMBL" id="LR215037">
    <property type="protein sequence ID" value="VEU75350.1"/>
    <property type="molecule type" value="Genomic_DNA"/>
</dbReference>
<gene>
    <name evidence="6" type="ORF">NCTC10168_00268</name>
</gene>
<evidence type="ECO:0000256" key="4">
    <source>
        <dbReference type="SAM" id="Phobius"/>
    </source>
</evidence>
<accession>A0A449B438</accession>
<evidence type="ECO:0000256" key="1">
    <source>
        <dbReference type="ARBA" id="ARBA00022679"/>
    </source>
</evidence>
<dbReference type="InterPro" id="IPR001996">
    <property type="entry name" value="PTS_IIB_1"/>
</dbReference>
<dbReference type="AlphaFoldDB" id="A0A449B438"/>
<dbReference type="Gene3D" id="3.30.1360.60">
    <property type="entry name" value="Glucose permease domain IIB"/>
    <property type="match status" value="1"/>
</dbReference>
<feature type="domain" description="PTS EIIB type-1" evidence="5">
    <location>
        <begin position="45"/>
        <end position="122"/>
    </location>
</feature>
<evidence type="ECO:0000256" key="3">
    <source>
        <dbReference type="PROSITE-ProRule" id="PRU00421"/>
    </source>
</evidence>
<name>A0A449B438_9BACT</name>
<organism evidence="6 7">
    <name type="scientific">Mycoplasmopsis maculosa</name>
    <dbReference type="NCBI Taxonomy" id="114885"/>
    <lineage>
        <taxon>Bacteria</taxon>
        <taxon>Bacillati</taxon>
        <taxon>Mycoplasmatota</taxon>
        <taxon>Mycoplasmoidales</taxon>
        <taxon>Metamycoplasmataceae</taxon>
        <taxon>Mycoplasmopsis</taxon>
    </lineage>
</organism>
<protein>
    <submittedName>
        <fullName evidence="6">PTS system IIB component</fullName>
    </submittedName>
</protein>
<keyword evidence="4" id="KW-0812">Transmembrane</keyword>
<dbReference type="Proteomes" id="UP000290243">
    <property type="component" value="Chromosome"/>
</dbReference>
<dbReference type="InterPro" id="IPR036878">
    <property type="entry name" value="Glu_permease_IIB"/>
</dbReference>
<dbReference type="RefSeq" id="WP_129646392.1">
    <property type="nucleotide sequence ID" value="NZ_LR215037.1"/>
</dbReference>
<dbReference type="GO" id="GO:0008982">
    <property type="term" value="F:protein-N(PI)-phosphohistidine-sugar phosphotransferase activity"/>
    <property type="evidence" value="ECO:0007669"/>
    <property type="project" value="InterPro"/>
</dbReference>
<keyword evidence="7" id="KW-1185">Reference proteome</keyword>
<keyword evidence="2" id="KW-0598">Phosphotransferase system</keyword>
<keyword evidence="4" id="KW-1133">Transmembrane helix</keyword>